<dbReference type="Pfam" id="PF00665">
    <property type="entry name" value="rve"/>
    <property type="match status" value="1"/>
</dbReference>
<dbReference type="Pfam" id="PF13276">
    <property type="entry name" value="HTH_21"/>
    <property type="match status" value="1"/>
</dbReference>
<proteinExistence type="predicted"/>
<comment type="caution">
    <text evidence="3">The sequence shown here is derived from an EMBL/GenBank/DDBJ whole genome shotgun (WGS) entry which is preliminary data.</text>
</comment>
<reference evidence="4" key="1">
    <citation type="journal article" date="2019" name="Int. J. Syst. Evol. Microbiol.">
        <title>The Global Catalogue of Microorganisms (GCM) 10K type strain sequencing project: providing services to taxonomists for standard genome sequencing and annotation.</title>
        <authorList>
            <consortium name="The Broad Institute Genomics Platform"/>
            <consortium name="The Broad Institute Genome Sequencing Center for Infectious Disease"/>
            <person name="Wu L."/>
            <person name="Ma J."/>
        </authorList>
    </citation>
    <scope>NUCLEOTIDE SEQUENCE [LARGE SCALE GENOMIC DNA]</scope>
    <source>
        <strain evidence="4">JCM 9377</strain>
    </source>
</reference>
<organism evidence="3 4">
    <name type="scientific">Actinocorallia longicatena</name>
    <dbReference type="NCBI Taxonomy" id="111803"/>
    <lineage>
        <taxon>Bacteria</taxon>
        <taxon>Bacillati</taxon>
        <taxon>Actinomycetota</taxon>
        <taxon>Actinomycetes</taxon>
        <taxon>Streptosporangiales</taxon>
        <taxon>Thermomonosporaceae</taxon>
        <taxon>Actinocorallia</taxon>
    </lineage>
</organism>
<evidence type="ECO:0000313" key="3">
    <source>
        <dbReference type="EMBL" id="GAA3244444.1"/>
    </source>
</evidence>
<evidence type="ECO:0000256" key="1">
    <source>
        <dbReference type="ARBA" id="ARBA00002286"/>
    </source>
</evidence>
<dbReference type="Gene3D" id="3.30.420.10">
    <property type="entry name" value="Ribonuclease H-like superfamily/Ribonuclease H"/>
    <property type="match status" value="1"/>
</dbReference>
<evidence type="ECO:0000313" key="4">
    <source>
        <dbReference type="Proteomes" id="UP001501237"/>
    </source>
</evidence>
<gene>
    <name evidence="3" type="ORF">GCM10010468_82290</name>
</gene>
<accession>A0ABP6QS33</accession>
<dbReference type="SUPFAM" id="SSF53098">
    <property type="entry name" value="Ribonuclease H-like"/>
    <property type="match status" value="1"/>
</dbReference>
<protein>
    <recommendedName>
        <fullName evidence="2">Integrase catalytic domain-containing protein</fullName>
    </recommendedName>
</protein>
<dbReference type="Pfam" id="PF13333">
    <property type="entry name" value="rve_2"/>
    <property type="match status" value="1"/>
</dbReference>
<dbReference type="PROSITE" id="PS50994">
    <property type="entry name" value="INTEGRASE"/>
    <property type="match status" value="1"/>
</dbReference>
<sequence>MEPICAVLEFASSTYWAVKKRESNPSARVVRDEELKKEILRVWKGPGRHLYGARKVWGELNRQGVTVARCTVERLMRDLGIAGATWGRKRPRTTIPGAERPGDLLERDFTADRPDLRWVADITYVATSAGWVYTAFVQDLYSRRIVGWQVADHLGTDLALDALEMAIWSRGGDVGDLVHHSDRGVQYTSIRYAERLDQVGAARSVGSKGDSYDNAAAESLNSLYKKELIEFHGGWKNVMDVTMATMEWVAWYNSERLHSYCGNVPPAEYEETFHRSAAGTGLASENHAI</sequence>
<dbReference type="Proteomes" id="UP001501237">
    <property type="component" value="Unassembled WGS sequence"/>
</dbReference>
<dbReference type="PANTHER" id="PTHR46889:SF4">
    <property type="entry name" value="TRANSPOSASE INSO FOR INSERTION SEQUENCE ELEMENT IS911B-RELATED"/>
    <property type="match status" value="1"/>
</dbReference>
<keyword evidence="4" id="KW-1185">Reference proteome</keyword>
<name>A0ABP6QS33_9ACTN</name>
<dbReference type="InterPro" id="IPR036397">
    <property type="entry name" value="RNaseH_sf"/>
</dbReference>
<dbReference type="PANTHER" id="PTHR46889">
    <property type="entry name" value="TRANSPOSASE INSF FOR INSERTION SEQUENCE IS3B-RELATED"/>
    <property type="match status" value="1"/>
</dbReference>
<evidence type="ECO:0000259" key="2">
    <source>
        <dbReference type="PROSITE" id="PS50994"/>
    </source>
</evidence>
<dbReference type="InterPro" id="IPR001584">
    <property type="entry name" value="Integrase_cat-core"/>
</dbReference>
<dbReference type="EMBL" id="BAAAUV010000075">
    <property type="protein sequence ID" value="GAA3244444.1"/>
    <property type="molecule type" value="Genomic_DNA"/>
</dbReference>
<dbReference type="InterPro" id="IPR048020">
    <property type="entry name" value="Transpos_IS3"/>
</dbReference>
<dbReference type="InterPro" id="IPR050900">
    <property type="entry name" value="Transposase_IS3/IS150/IS904"/>
</dbReference>
<dbReference type="InterPro" id="IPR012337">
    <property type="entry name" value="RNaseH-like_sf"/>
</dbReference>
<dbReference type="NCBIfam" id="NF033516">
    <property type="entry name" value="transpos_IS3"/>
    <property type="match status" value="1"/>
</dbReference>
<dbReference type="InterPro" id="IPR025948">
    <property type="entry name" value="HTH-like_dom"/>
</dbReference>
<feature type="domain" description="Integrase catalytic" evidence="2">
    <location>
        <begin position="110"/>
        <end position="273"/>
    </location>
</feature>
<comment type="function">
    <text evidence="1">Involved in the transposition of the insertion sequence.</text>
</comment>